<feature type="chain" id="PRO_5032911464" evidence="2">
    <location>
        <begin position="21"/>
        <end position="420"/>
    </location>
</feature>
<protein>
    <submittedName>
        <fullName evidence="4">Serine hydrolase</fullName>
    </submittedName>
</protein>
<keyword evidence="5" id="KW-1185">Reference proteome</keyword>
<dbReference type="Proteomes" id="UP000466966">
    <property type="component" value="Unassembled WGS sequence"/>
</dbReference>
<dbReference type="RefSeq" id="WP_160772130.1">
    <property type="nucleotide sequence ID" value="NZ_WTYV01000004.1"/>
</dbReference>
<dbReference type="GO" id="GO:0030655">
    <property type="term" value="P:beta-lactam antibiotic catabolic process"/>
    <property type="evidence" value="ECO:0007669"/>
    <property type="project" value="InterPro"/>
</dbReference>
<evidence type="ECO:0000256" key="1">
    <source>
        <dbReference type="ARBA" id="ARBA00001526"/>
    </source>
</evidence>
<gene>
    <name evidence="4" type="ORF">GRI99_11260</name>
</gene>
<organism evidence="4 5">
    <name type="scientific">Alteraurantiacibacter buctensis</name>
    <dbReference type="NCBI Taxonomy" id="1503981"/>
    <lineage>
        <taxon>Bacteria</taxon>
        <taxon>Pseudomonadati</taxon>
        <taxon>Pseudomonadota</taxon>
        <taxon>Alphaproteobacteria</taxon>
        <taxon>Sphingomonadales</taxon>
        <taxon>Erythrobacteraceae</taxon>
        <taxon>Alteraurantiacibacter</taxon>
    </lineage>
</organism>
<name>A0A844Z0G9_9SPHN</name>
<evidence type="ECO:0000256" key="2">
    <source>
        <dbReference type="SAM" id="SignalP"/>
    </source>
</evidence>
<dbReference type="InterPro" id="IPR012338">
    <property type="entry name" value="Beta-lactam/transpept-like"/>
</dbReference>
<evidence type="ECO:0000313" key="5">
    <source>
        <dbReference type="Proteomes" id="UP000466966"/>
    </source>
</evidence>
<dbReference type="GO" id="GO:0046677">
    <property type="term" value="P:response to antibiotic"/>
    <property type="evidence" value="ECO:0007669"/>
    <property type="project" value="InterPro"/>
</dbReference>
<comment type="caution">
    <text evidence="4">The sequence shown here is derived from an EMBL/GenBank/DDBJ whole genome shotgun (WGS) entry which is preliminary data.</text>
</comment>
<comment type="catalytic activity">
    <reaction evidence="1">
        <text>a beta-lactam + H2O = a substituted beta-amino acid</text>
        <dbReference type="Rhea" id="RHEA:20401"/>
        <dbReference type="ChEBI" id="CHEBI:15377"/>
        <dbReference type="ChEBI" id="CHEBI:35627"/>
        <dbReference type="ChEBI" id="CHEBI:140347"/>
        <dbReference type="EC" id="3.5.2.6"/>
    </reaction>
</comment>
<accession>A0A844Z0G9</accession>
<dbReference type="Gene3D" id="3.40.710.10">
    <property type="entry name" value="DD-peptidase/beta-lactamase superfamily"/>
    <property type="match status" value="1"/>
</dbReference>
<feature type="domain" description="Beta-lactamase class A catalytic" evidence="3">
    <location>
        <begin position="144"/>
        <end position="254"/>
    </location>
</feature>
<dbReference type="InterPro" id="IPR045155">
    <property type="entry name" value="Beta-lactam_cat"/>
</dbReference>
<keyword evidence="2" id="KW-0732">Signal</keyword>
<evidence type="ECO:0000313" key="4">
    <source>
        <dbReference type="EMBL" id="MXO72204.1"/>
    </source>
</evidence>
<dbReference type="AlphaFoldDB" id="A0A844Z0G9"/>
<dbReference type="PANTHER" id="PTHR35333">
    <property type="entry name" value="BETA-LACTAMASE"/>
    <property type="match status" value="1"/>
</dbReference>
<dbReference type="InterPro" id="IPR000871">
    <property type="entry name" value="Beta-lactam_class-A"/>
</dbReference>
<evidence type="ECO:0000259" key="3">
    <source>
        <dbReference type="Pfam" id="PF13354"/>
    </source>
</evidence>
<dbReference type="PANTHER" id="PTHR35333:SF5">
    <property type="entry name" value="CONSERVED LIPOPROTEIN LPQF-RELATED"/>
    <property type="match status" value="1"/>
</dbReference>
<dbReference type="Pfam" id="PF13354">
    <property type="entry name" value="Beta-lactamase2"/>
    <property type="match status" value="1"/>
</dbReference>
<dbReference type="GO" id="GO:0008800">
    <property type="term" value="F:beta-lactamase activity"/>
    <property type="evidence" value="ECO:0007669"/>
    <property type="project" value="UniProtKB-EC"/>
</dbReference>
<sequence length="420" mass="44909">MIRLLLAFLALLAMPLAARAQDAEVLRQRAEDVAAVIRGEKPYADVFAPVFVNAVPQGQFEALTGQLRDQLGPFEGLAQIDAGEAPGAGTIGLRFRDAIAGGPIQLEGAAPWRVAGLRLNAIRPVAVEGQTALDLVRDLPGTSSIYLARLDGSHTLIEHNADRQMAIGSTFKLYVLSALAQAVARGERRWDDVVPLTERSFPSGQMQDWPQGTPVTLQTLATMMVAISDNTATDQLMHVLGRAAVEAEVGASGHAQPEATLPMMTTRELFLLKLGPEEQLVRYAGGDMATRRAILAGLAGRELDMDQMQAVFADGPHHIGVEWFASGRDLAAIYRRMADDPVAAAILAVNPGMDRAQFGSWTSAGYKGGSEPGVLNFAWLLRDPAGAPWVLAMTWNDPAANVSEARLIALAQQVLAENAP</sequence>
<dbReference type="EMBL" id="WTYV01000004">
    <property type="protein sequence ID" value="MXO72204.1"/>
    <property type="molecule type" value="Genomic_DNA"/>
</dbReference>
<proteinExistence type="predicted"/>
<keyword evidence="4" id="KW-0378">Hydrolase</keyword>
<dbReference type="OrthoDB" id="108135at2"/>
<feature type="signal peptide" evidence="2">
    <location>
        <begin position="1"/>
        <end position="20"/>
    </location>
</feature>
<reference evidence="4 5" key="1">
    <citation type="submission" date="2019-12" db="EMBL/GenBank/DDBJ databases">
        <title>Genomic-based taxomic classification of the family Erythrobacteraceae.</title>
        <authorList>
            <person name="Xu L."/>
        </authorList>
    </citation>
    <scope>NUCLEOTIDE SEQUENCE [LARGE SCALE GENOMIC DNA]</scope>
    <source>
        <strain evidence="4 5">M0322</strain>
    </source>
</reference>
<dbReference type="SUPFAM" id="SSF56601">
    <property type="entry name" value="beta-lactamase/transpeptidase-like"/>
    <property type="match status" value="1"/>
</dbReference>